<dbReference type="GO" id="GO:0003940">
    <property type="term" value="F:L-iduronidase activity"/>
    <property type="evidence" value="ECO:0007669"/>
    <property type="project" value="TreeGrafter"/>
</dbReference>
<feature type="signal peptide" evidence="3">
    <location>
        <begin position="1"/>
        <end position="25"/>
    </location>
</feature>
<name>A0A8J9Z228_BRALA</name>
<accession>A0A8J9Z228</accession>
<sequence length="107" mass="11945">MSGCAISCWILLLLSVTCSPDNAEGLTTYQVHVDASKIVRNLTHFWESTGFCPPLPHQRADLYDLSEDEVQNLALIGSVPQGGIKQVRIHWLLDLVTARYVRSYTSL</sequence>
<evidence type="ECO:0000259" key="4">
    <source>
        <dbReference type="Pfam" id="PF01229"/>
    </source>
</evidence>
<feature type="chain" id="PRO_5035444190" evidence="3">
    <location>
        <begin position="26"/>
        <end position="107"/>
    </location>
</feature>
<evidence type="ECO:0000313" key="6">
    <source>
        <dbReference type="Proteomes" id="UP000838412"/>
    </source>
</evidence>
<keyword evidence="1" id="KW-0378">Hydrolase</keyword>
<protein>
    <submittedName>
        <fullName evidence="5">IDUA protein</fullName>
    </submittedName>
</protein>
<evidence type="ECO:0000256" key="3">
    <source>
        <dbReference type="SAM" id="SignalP"/>
    </source>
</evidence>
<dbReference type="OrthoDB" id="15153at2759"/>
<keyword evidence="2" id="KW-0326">Glycosidase</keyword>
<feature type="domain" description="Glycosyl hydrolases family 39 N-terminal catalytic" evidence="4">
    <location>
        <begin position="30"/>
        <end position="100"/>
    </location>
</feature>
<dbReference type="AlphaFoldDB" id="A0A8J9Z228"/>
<dbReference type="Gene3D" id="3.20.20.80">
    <property type="entry name" value="Glycosidases"/>
    <property type="match status" value="1"/>
</dbReference>
<dbReference type="EMBL" id="OV696700">
    <property type="protein sequence ID" value="CAH1246133.1"/>
    <property type="molecule type" value="Genomic_DNA"/>
</dbReference>
<gene>
    <name evidence="5" type="primary">IDUA</name>
    <name evidence="5" type="ORF">BLAG_LOCUS8253</name>
</gene>
<dbReference type="Proteomes" id="UP000838412">
    <property type="component" value="Chromosome 15"/>
</dbReference>
<reference evidence="5" key="1">
    <citation type="submission" date="2022-01" db="EMBL/GenBank/DDBJ databases">
        <authorList>
            <person name="Braso-Vives M."/>
        </authorList>
    </citation>
    <scope>NUCLEOTIDE SEQUENCE</scope>
</reference>
<dbReference type="InterPro" id="IPR051923">
    <property type="entry name" value="Glycosyl_Hydrolase_39"/>
</dbReference>
<evidence type="ECO:0000313" key="5">
    <source>
        <dbReference type="EMBL" id="CAH1246133.1"/>
    </source>
</evidence>
<keyword evidence="3" id="KW-0732">Signal</keyword>
<keyword evidence="6" id="KW-1185">Reference proteome</keyword>
<dbReference type="PANTHER" id="PTHR12631:SF8">
    <property type="entry name" value="ALPHA-L-IDURONIDASE"/>
    <property type="match status" value="1"/>
</dbReference>
<proteinExistence type="predicted"/>
<dbReference type="Pfam" id="PF01229">
    <property type="entry name" value="Glyco_hydro_39"/>
    <property type="match status" value="1"/>
</dbReference>
<evidence type="ECO:0000256" key="1">
    <source>
        <dbReference type="ARBA" id="ARBA00022801"/>
    </source>
</evidence>
<dbReference type="InterPro" id="IPR049166">
    <property type="entry name" value="GH39_cat"/>
</dbReference>
<organism evidence="5 6">
    <name type="scientific">Branchiostoma lanceolatum</name>
    <name type="common">Common lancelet</name>
    <name type="synonym">Amphioxus lanceolatum</name>
    <dbReference type="NCBI Taxonomy" id="7740"/>
    <lineage>
        <taxon>Eukaryota</taxon>
        <taxon>Metazoa</taxon>
        <taxon>Chordata</taxon>
        <taxon>Cephalochordata</taxon>
        <taxon>Leptocardii</taxon>
        <taxon>Amphioxiformes</taxon>
        <taxon>Branchiostomatidae</taxon>
        <taxon>Branchiostoma</taxon>
    </lineage>
</organism>
<dbReference type="PANTHER" id="PTHR12631">
    <property type="entry name" value="ALPHA-L-IDURONIDASE"/>
    <property type="match status" value="1"/>
</dbReference>
<evidence type="ECO:0000256" key="2">
    <source>
        <dbReference type="ARBA" id="ARBA00023295"/>
    </source>
</evidence>